<dbReference type="SUPFAM" id="SSF75005">
    <property type="entry name" value="Arabinanase/levansucrase/invertase"/>
    <property type="match status" value="1"/>
</dbReference>
<keyword evidence="10" id="KW-1185">Reference proteome</keyword>
<evidence type="ECO:0000313" key="9">
    <source>
        <dbReference type="EMBL" id="MBD1389040.1"/>
    </source>
</evidence>
<evidence type="ECO:0000256" key="3">
    <source>
        <dbReference type="ARBA" id="ARBA00022801"/>
    </source>
</evidence>
<dbReference type="InterPro" id="IPR023296">
    <property type="entry name" value="Glyco_hydro_beta-prop_sf"/>
</dbReference>
<dbReference type="RefSeq" id="WP_191144139.1">
    <property type="nucleotide sequence ID" value="NZ_JACXAF010000006.1"/>
</dbReference>
<dbReference type="EMBL" id="JACXAF010000006">
    <property type="protein sequence ID" value="MBD1389040.1"/>
    <property type="molecule type" value="Genomic_DNA"/>
</dbReference>
<evidence type="ECO:0000256" key="1">
    <source>
        <dbReference type="ARBA" id="ARBA00009865"/>
    </source>
</evidence>
<proteinExistence type="inferred from homology"/>
<dbReference type="InterPro" id="IPR006710">
    <property type="entry name" value="Glyco_hydro_43"/>
</dbReference>
<dbReference type="InterPro" id="IPR016828">
    <property type="entry name" value="Alpha-L-arabinofuranosidase"/>
</dbReference>
<evidence type="ECO:0000256" key="6">
    <source>
        <dbReference type="PIRSR" id="PIRSR606710-2"/>
    </source>
</evidence>
<evidence type="ECO:0000256" key="2">
    <source>
        <dbReference type="ARBA" id="ARBA00022729"/>
    </source>
</evidence>
<dbReference type="PANTHER" id="PTHR43817:SF1">
    <property type="entry name" value="HYDROLASE, FAMILY 43, PUTATIVE (AFU_ORTHOLOGUE AFUA_3G01660)-RELATED"/>
    <property type="match status" value="1"/>
</dbReference>
<comment type="similarity">
    <text evidence="1 7">Belongs to the glycosyl hydrolase 43 family.</text>
</comment>
<dbReference type="Proteomes" id="UP000638014">
    <property type="component" value="Unassembled WGS sequence"/>
</dbReference>
<keyword evidence="4 7" id="KW-0326">Glycosidase</keyword>
<evidence type="ECO:0000256" key="7">
    <source>
        <dbReference type="RuleBase" id="RU361187"/>
    </source>
</evidence>
<feature type="active site" description="Proton donor" evidence="5">
    <location>
        <position position="219"/>
    </location>
</feature>
<evidence type="ECO:0000256" key="4">
    <source>
        <dbReference type="ARBA" id="ARBA00023295"/>
    </source>
</evidence>
<feature type="chain" id="PRO_5035232592" evidence="8">
    <location>
        <begin position="24"/>
        <end position="340"/>
    </location>
</feature>
<comment type="caution">
    <text evidence="9">The sequence shown here is derived from an EMBL/GenBank/DDBJ whole genome shotgun (WGS) entry which is preliminary data.</text>
</comment>
<evidence type="ECO:0000256" key="5">
    <source>
        <dbReference type="PIRSR" id="PIRSR606710-1"/>
    </source>
</evidence>
<dbReference type="GO" id="GO:0005975">
    <property type="term" value="P:carbohydrate metabolic process"/>
    <property type="evidence" value="ECO:0007669"/>
    <property type="project" value="InterPro"/>
</dbReference>
<evidence type="ECO:0000313" key="10">
    <source>
        <dbReference type="Proteomes" id="UP000638014"/>
    </source>
</evidence>
<gene>
    <name evidence="9" type="ORF">IC617_06325</name>
</gene>
<accession>A0A8J6ULI5</accession>
<feature type="site" description="Important for catalytic activity, responsible for pKa modulation of the active site Glu and correct orientation of both the proton donor and substrate" evidence="6">
    <location>
        <position position="158"/>
    </location>
</feature>
<keyword evidence="3 7" id="KW-0378">Hydrolase</keyword>
<dbReference type="PIRSF" id="PIRSF025414">
    <property type="entry name" value="Alpha-L-arabinofuranosidase"/>
    <property type="match status" value="1"/>
</dbReference>
<dbReference type="Pfam" id="PF04616">
    <property type="entry name" value="Glyco_hydro_43"/>
    <property type="match status" value="1"/>
</dbReference>
<dbReference type="AlphaFoldDB" id="A0A8J6ULI5"/>
<name>A0A8J6ULI5_9GAMM</name>
<reference evidence="9" key="1">
    <citation type="submission" date="2020-09" db="EMBL/GenBank/DDBJ databases">
        <title>A novel bacterium of genus Neiella, isolated from South China Sea.</title>
        <authorList>
            <person name="Huang H."/>
            <person name="Mo K."/>
            <person name="Hu Y."/>
        </authorList>
    </citation>
    <scope>NUCLEOTIDE SEQUENCE</scope>
    <source>
        <strain evidence="9">HB171785</strain>
    </source>
</reference>
<dbReference type="GO" id="GO:0004553">
    <property type="term" value="F:hydrolase activity, hydrolyzing O-glycosyl compounds"/>
    <property type="evidence" value="ECO:0007669"/>
    <property type="project" value="InterPro"/>
</dbReference>
<evidence type="ECO:0000256" key="8">
    <source>
        <dbReference type="SAM" id="SignalP"/>
    </source>
</evidence>
<dbReference type="PANTHER" id="PTHR43817">
    <property type="entry name" value="GLYCOSYL HYDROLASE"/>
    <property type="match status" value="1"/>
</dbReference>
<dbReference type="Gene3D" id="2.115.10.20">
    <property type="entry name" value="Glycosyl hydrolase domain, family 43"/>
    <property type="match status" value="1"/>
</dbReference>
<protein>
    <submittedName>
        <fullName evidence="9">Family 43 glycosylhydrolase</fullName>
    </submittedName>
</protein>
<feature type="active site" description="Proton acceptor" evidence="5">
    <location>
        <position position="43"/>
    </location>
</feature>
<keyword evidence="2 8" id="KW-0732">Signal</keyword>
<feature type="signal peptide" evidence="8">
    <location>
        <begin position="1"/>
        <end position="23"/>
    </location>
</feature>
<organism evidence="9 10">
    <name type="scientific">Neiella litorisoli</name>
    <dbReference type="NCBI Taxonomy" id="2771431"/>
    <lineage>
        <taxon>Bacteria</taxon>
        <taxon>Pseudomonadati</taxon>
        <taxon>Pseudomonadota</taxon>
        <taxon>Gammaproteobacteria</taxon>
        <taxon>Alteromonadales</taxon>
        <taxon>Echinimonadaceae</taxon>
        <taxon>Neiella</taxon>
    </lineage>
</organism>
<sequence length="340" mass="38535">MHRLIYCSTLSLLSLAAIASAFAASKSSHSHHFDNPIVEQRADPWLVRHDSGCYTFIGTSPQFDQIELRQSCDLNQLDSATPKVIWQKHDSGPMSLNIWAPELHQIDDHWYIYFAASSVEQPFNIRMYVLANEHENPLEGEWQERGQLTTHIDSFSLDATVFEHHGQHYLAWAQQDAEASYNSAIWLAKMKSPTEIELPPTLLTEPTLDWEIQGYKVNEGPAVIAKHGRIFMTYSASATDHRYAMGLLHVPEDADLLDASVWQKSPQPVFATNAELSRFGPGHNGFVKCPQGDHDLMIYHARDYQQLQGGPLGDPNRHARLRVVDWDEHGMPDFRPAEAD</sequence>